<name>A0A024H6B8_9MICC</name>
<evidence type="ECO:0000313" key="2">
    <source>
        <dbReference type="Proteomes" id="UP000035722"/>
    </source>
</evidence>
<dbReference type="OrthoDB" id="4951168at2"/>
<reference evidence="2" key="1">
    <citation type="journal article" date="2014" name="Genome Announc.">
        <title>Genome Sequence of Arthrobacter siccitolerans 4J27, a Xeroprotectant-Producing Desiccation-Tolerant Microorganism.</title>
        <authorList>
            <person name="Manzanera M."/>
            <person name="Santa-Cruz-Calvo L."/>
            <person name="Vilchez J.I."/>
            <person name="Garcia-Fontana C."/>
            <person name="Silva-Castro G.A."/>
            <person name="Calvo C."/>
            <person name="Gonzalez-Lopez J."/>
        </authorList>
    </citation>
    <scope>NUCLEOTIDE SEQUENCE [LARGE SCALE GENOMIC DNA]</scope>
    <source>
        <strain evidence="2">4J27</strain>
    </source>
</reference>
<dbReference type="Proteomes" id="UP000035722">
    <property type="component" value="Unassembled WGS sequence"/>
</dbReference>
<evidence type="ECO:0000313" key="1">
    <source>
        <dbReference type="EMBL" id="CCQ47427.1"/>
    </source>
</evidence>
<sequence>MTTQFPARARAWLADTFFFETPEHAADAMADATRWGWLPALSGVAAGVEQAREKHRETAARQTGLSG</sequence>
<dbReference type="RefSeq" id="WP_050056278.1">
    <property type="nucleotide sequence ID" value="NZ_CAQI01000049.1"/>
</dbReference>
<comment type="caution">
    <text evidence="1">The sequence shown here is derived from an EMBL/GenBank/DDBJ whole genome shotgun (WGS) entry which is preliminary data.</text>
</comment>
<dbReference type="EMBL" id="CAQI01000049">
    <property type="protein sequence ID" value="CCQ47427.1"/>
    <property type="molecule type" value="Genomic_DNA"/>
</dbReference>
<dbReference type="AlphaFoldDB" id="A0A024H6B8"/>
<gene>
    <name evidence="1" type="ORF">ARTSIC4J27_3409</name>
</gene>
<proteinExistence type="predicted"/>
<protein>
    <submittedName>
        <fullName evidence="1">Uncharacterized protein</fullName>
    </submittedName>
</protein>
<organism evidence="1 2">
    <name type="scientific">Pseudarthrobacter siccitolerans</name>
    <dbReference type="NCBI Taxonomy" id="861266"/>
    <lineage>
        <taxon>Bacteria</taxon>
        <taxon>Bacillati</taxon>
        <taxon>Actinomycetota</taxon>
        <taxon>Actinomycetes</taxon>
        <taxon>Micrococcales</taxon>
        <taxon>Micrococcaceae</taxon>
        <taxon>Pseudarthrobacter</taxon>
    </lineage>
</organism>
<keyword evidence="2" id="KW-1185">Reference proteome</keyword>
<accession>A0A024H6B8</accession>